<gene>
    <name evidence="1" type="ORF">ACJHVH_05865</name>
</gene>
<dbReference type="RefSeq" id="WP_407069108.1">
    <property type="nucleotide sequence ID" value="NZ_JBJJXE010000007.1"/>
</dbReference>
<name>A0ABW8U6A9_9GAMM</name>
<proteinExistence type="predicted"/>
<reference evidence="1 2" key="1">
    <citation type="submission" date="2024-11" db="EMBL/GenBank/DDBJ databases">
        <title>First Report of Moraxella oculi in Brazil in an Infectious Bovine Keratoconjunctivitis Outbreak.</title>
        <authorList>
            <person name="Carvalho C.V."/>
            <person name="Domingues R."/>
            <person name="Coutinho C."/>
            <person name="Honorio N.T.B.S."/>
            <person name="Faza D.R.L.R."/>
            <person name="Carvalho W.A."/>
            <person name="Machado A.B.F."/>
            <person name="Martins M.F."/>
            <person name="Gaspar E.B."/>
        </authorList>
    </citation>
    <scope>NUCLEOTIDE SEQUENCE [LARGE SCALE GENOMIC DNA]</scope>
    <source>
        <strain evidence="1 2">2117LE</strain>
    </source>
</reference>
<protein>
    <submittedName>
        <fullName evidence="1">Uncharacterized protein</fullName>
    </submittedName>
</protein>
<organism evidence="1 2">
    <name type="scientific">Moraxella oculi</name>
    <dbReference type="NCBI Taxonomy" id="2940516"/>
    <lineage>
        <taxon>Bacteria</taxon>
        <taxon>Pseudomonadati</taxon>
        <taxon>Pseudomonadota</taxon>
        <taxon>Gammaproteobacteria</taxon>
        <taxon>Moraxellales</taxon>
        <taxon>Moraxellaceae</taxon>
        <taxon>Moraxella</taxon>
    </lineage>
</organism>
<evidence type="ECO:0000313" key="2">
    <source>
        <dbReference type="Proteomes" id="UP001624684"/>
    </source>
</evidence>
<accession>A0ABW8U6A9</accession>
<evidence type="ECO:0000313" key="1">
    <source>
        <dbReference type="EMBL" id="MFL1732519.1"/>
    </source>
</evidence>
<dbReference type="Proteomes" id="UP001624684">
    <property type="component" value="Unassembled WGS sequence"/>
</dbReference>
<sequence>MPRRTAIILLLLDFFLLLTEKHSRTLCINCQWIAWREALLVKFPKRLKIISLKQSFTS</sequence>
<comment type="caution">
    <text evidence="1">The sequence shown here is derived from an EMBL/GenBank/DDBJ whole genome shotgun (WGS) entry which is preliminary data.</text>
</comment>
<keyword evidence="2" id="KW-1185">Reference proteome</keyword>
<dbReference type="EMBL" id="JBJJXE010000007">
    <property type="protein sequence ID" value="MFL1732519.1"/>
    <property type="molecule type" value="Genomic_DNA"/>
</dbReference>